<dbReference type="OrthoDB" id="7941246at2"/>
<protein>
    <submittedName>
        <fullName evidence="1">RmlD substrate binding domain protein</fullName>
    </submittedName>
</protein>
<dbReference type="EMBL" id="CP009440">
    <property type="protein sequence ID" value="AJI52691.1"/>
    <property type="molecule type" value="Genomic_DNA"/>
</dbReference>
<evidence type="ECO:0000313" key="1">
    <source>
        <dbReference type="EMBL" id="AJI52691.1"/>
    </source>
</evidence>
<dbReference type="InterPro" id="IPR036291">
    <property type="entry name" value="NAD(P)-bd_dom_sf"/>
</dbReference>
<accession>A0A0B6D1C9</accession>
<dbReference type="Gene3D" id="3.40.50.720">
    <property type="entry name" value="NAD(P)-binding Rossmann-like Domain"/>
    <property type="match status" value="1"/>
</dbReference>
<dbReference type="KEGG" id="fpz:LA55_1642"/>
<name>A0A0B6D1C9_9GAMM</name>
<dbReference type="AlphaFoldDB" id="A0A0B6D1C9"/>
<dbReference type="SUPFAM" id="SSF51735">
    <property type="entry name" value="NAD(P)-binding Rossmann-fold domains"/>
    <property type="match status" value="1"/>
</dbReference>
<proteinExistence type="predicted"/>
<reference evidence="1 2" key="1">
    <citation type="journal article" date="2015" name="Genome Announc.">
        <title>Genome sequencing of 18 francisella strains to aid in assay development and testing.</title>
        <authorList>
            <person name="Johnson S.L."/>
            <person name="Daligault H.E."/>
            <person name="Davenport K.W."/>
            <person name="Coyne S.R."/>
            <person name="Frey K.G."/>
            <person name="Koroleva G.I."/>
            <person name="Broomall S.M."/>
            <person name="Bishop-Lilly K.A."/>
            <person name="Bruce D.C."/>
            <person name="Chertkov O."/>
            <person name="Freitas T."/>
            <person name="Jaissle J."/>
            <person name="Ladner J.T."/>
            <person name="Rosenzweig C.N."/>
            <person name="Gibbons H.S."/>
            <person name="Palacios G.F."/>
            <person name="Redden C.L."/>
            <person name="Xu Y."/>
            <person name="Minogue T.D."/>
            <person name="Chain P.S."/>
        </authorList>
    </citation>
    <scope>NUCLEOTIDE SEQUENCE [LARGE SCALE GENOMIC DNA]</scope>
    <source>
        <strain evidence="1 2">GA01-2794</strain>
    </source>
</reference>
<sequence length="272" mass="31468">MRVLVLGGTKFVGLEFLKNIDKSINEVYVISRRAVDVEGVKSIALERDDSKELENAIISVDPDVILDMICYNQRQANDIINISSKLRNLNHYIMISTFFIYNYSDVYEGFEIVNEELIRDNYTKNKYLAEKTIYNSSLFEKATIIRPPFIIAYDDYSQRFQFLIESIRSNTIVIDEFRNSFISKNEMAKALLKLICEPPLGFLDLANKGCVSLKDIVDIVSHVLNQEFDKLTYGKREVYQLDRSICLDSKHLDLFDLKDVRDVLVEEIGSLK</sequence>
<dbReference type="Proteomes" id="UP000031830">
    <property type="component" value="Chromosome"/>
</dbReference>
<gene>
    <name evidence="1" type="ORF">LA55_1642</name>
</gene>
<dbReference type="RefSeq" id="WP_044526707.1">
    <property type="nucleotide sequence ID" value="NZ_CP009440.1"/>
</dbReference>
<evidence type="ECO:0000313" key="2">
    <source>
        <dbReference type="Proteomes" id="UP000031830"/>
    </source>
</evidence>
<organism evidence="1 2">
    <name type="scientific">Francisella philomiragia</name>
    <dbReference type="NCBI Taxonomy" id="28110"/>
    <lineage>
        <taxon>Bacteria</taxon>
        <taxon>Pseudomonadati</taxon>
        <taxon>Pseudomonadota</taxon>
        <taxon>Gammaproteobacteria</taxon>
        <taxon>Thiotrichales</taxon>
        <taxon>Francisellaceae</taxon>
        <taxon>Francisella</taxon>
    </lineage>
</organism>